<feature type="compositionally biased region" description="Low complexity" evidence="1">
    <location>
        <begin position="1192"/>
        <end position="1203"/>
    </location>
</feature>
<comment type="caution">
    <text evidence="3">The sequence shown here is derived from an EMBL/GenBank/DDBJ whole genome shotgun (WGS) entry which is preliminary data.</text>
</comment>
<dbReference type="Pfam" id="PF12509">
    <property type="entry name" value="DUF3715"/>
    <property type="match status" value="1"/>
</dbReference>
<feature type="compositionally biased region" description="Basic and acidic residues" evidence="1">
    <location>
        <begin position="1386"/>
        <end position="1399"/>
    </location>
</feature>
<feature type="compositionally biased region" description="Acidic residues" evidence="1">
    <location>
        <begin position="1123"/>
        <end position="1142"/>
    </location>
</feature>
<protein>
    <recommendedName>
        <fullName evidence="2">TASOR pseudo-PARP domain-containing protein</fullName>
    </recommendedName>
</protein>
<dbReference type="EMBL" id="LUCM01009302">
    <property type="protein sequence ID" value="KAA0187187.1"/>
    <property type="molecule type" value="Genomic_DNA"/>
</dbReference>
<evidence type="ECO:0000313" key="3">
    <source>
        <dbReference type="EMBL" id="KAA0187187.1"/>
    </source>
</evidence>
<evidence type="ECO:0000313" key="4">
    <source>
        <dbReference type="Proteomes" id="UP000728185"/>
    </source>
</evidence>
<name>A0A8E0RLU4_9TREM</name>
<dbReference type="PANTHER" id="PTHR16207">
    <property type="entry name" value="SET DOMAIN-CONTAINING PROTEIN"/>
    <property type="match status" value="1"/>
</dbReference>
<feature type="region of interest" description="Disordered" evidence="1">
    <location>
        <begin position="822"/>
        <end position="909"/>
    </location>
</feature>
<feature type="region of interest" description="Disordered" evidence="1">
    <location>
        <begin position="1113"/>
        <end position="1163"/>
    </location>
</feature>
<organism evidence="3 4">
    <name type="scientific">Fasciolopsis buskii</name>
    <dbReference type="NCBI Taxonomy" id="27845"/>
    <lineage>
        <taxon>Eukaryota</taxon>
        <taxon>Metazoa</taxon>
        <taxon>Spiralia</taxon>
        <taxon>Lophotrochozoa</taxon>
        <taxon>Platyhelminthes</taxon>
        <taxon>Trematoda</taxon>
        <taxon>Digenea</taxon>
        <taxon>Plagiorchiida</taxon>
        <taxon>Echinostomata</taxon>
        <taxon>Echinostomatoidea</taxon>
        <taxon>Fasciolidae</taxon>
        <taxon>Fasciolopsis</taxon>
    </lineage>
</organism>
<feature type="compositionally biased region" description="Polar residues" evidence="1">
    <location>
        <begin position="822"/>
        <end position="842"/>
    </location>
</feature>
<evidence type="ECO:0000256" key="1">
    <source>
        <dbReference type="SAM" id="MobiDB-lite"/>
    </source>
</evidence>
<feature type="region of interest" description="Disordered" evidence="1">
    <location>
        <begin position="1049"/>
        <end position="1084"/>
    </location>
</feature>
<proteinExistence type="predicted"/>
<keyword evidence="4" id="KW-1185">Reference proteome</keyword>
<feature type="region of interest" description="Disordered" evidence="1">
    <location>
        <begin position="327"/>
        <end position="359"/>
    </location>
</feature>
<feature type="compositionally biased region" description="Basic and acidic residues" evidence="1">
    <location>
        <begin position="871"/>
        <end position="891"/>
    </location>
</feature>
<feature type="compositionally biased region" description="Basic and acidic residues" evidence="1">
    <location>
        <begin position="1153"/>
        <end position="1163"/>
    </location>
</feature>
<feature type="region of interest" description="Disordered" evidence="1">
    <location>
        <begin position="1324"/>
        <end position="1501"/>
    </location>
</feature>
<feature type="compositionally biased region" description="Polar residues" evidence="1">
    <location>
        <begin position="850"/>
        <end position="865"/>
    </location>
</feature>
<feature type="compositionally biased region" description="Basic and acidic residues" evidence="1">
    <location>
        <begin position="1452"/>
        <end position="1466"/>
    </location>
</feature>
<dbReference type="Proteomes" id="UP000728185">
    <property type="component" value="Unassembled WGS sequence"/>
</dbReference>
<dbReference type="InterPro" id="IPR022188">
    <property type="entry name" value="TASOR_DUF3715"/>
</dbReference>
<dbReference type="GO" id="GO:0045814">
    <property type="term" value="P:negative regulation of gene expression, epigenetic"/>
    <property type="evidence" value="ECO:0007669"/>
    <property type="project" value="InterPro"/>
</dbReference>
<sequence length="1549" mass="170982">MSSGRLVSSKRRLSASAGFGSLKSYKVPKKSLEKYSIMWTLLWCSYISASALLEQLDIESSDFVDEVLYQVHQSCRFPQLTSHLQIEQAWLVNNRVLEDSFNAARRRLKGGANTSSDANLGIGFYAVYDWSSVENIANNGIFPGNDQNTWLGKPRQGVVVNQCADLTVARAQNRLFARSGTTGTSVTGTAMPGTTGPDVGDGSFSVYLILLRWIKSRAYVVSTDAENSNEPLEPQPGYTCHVSTWSRIDPLDPSKLSLERAFQMAQVYLYEFDDELELRPKPEHVLPYAAVRCRWTLDSTVCTTASGEALTATTGAILVLTSKPPRTSLSSRHALLPTPPKSIRRSRSVREEDNQGSKPVSRLLNRLTESIPPLIPPEELSTIANRSRSRSAIVRSTMQLNSPPQQVNSAQAEKVVGAKVTPMHVAILQARRLTTQSDWIGRVGESSYSGTVAGPTPSPLSSSNAVATSGHQMILVGTSLITWGQPGADLFSLQIELYVYRRLCLPVFDGLFQPCFQVSRLVPHISLHYELAGLTPWASKTLEPSGPPVLVSVPRDQEWCLPRLNESTAASLQCDPSPFAGYRGNYVRLSIPVGGRRAEMSQFCDALREKSMAAVIHIPCDESCSFFVFPDCQFARSISFSPGDGLDTNYLHGILLTPFSLDRYPYERLACSALYADSISKSRESQNAEDSEVKELEGRKQFIQATPASTVSDLLSIGNRIPVPVPTADGKMKIPLDALLSALPDEGKELLGTAFIAILASQRGNENAEPCVSQSLSLHVSPQPPIASTNIVPRTDPRLRVARPMDAQSPLSHFSQNMLTLSQPSSITPTQKSTVEQPSTLVVESKKSTLESPDSSVLGNSSLPAPSSPPKEPDVLERELEGIPVEPKEIPLENALPPLSCSSPTTENKRSLVPCVVTMDSLDMDVESQGNRSHDVVGRSLSNSSDMEVEPPPSRYQSPFKIRYEPYSPNSPKTLPRLLGPFNDSLDKPLGYRPTFSEPGLPVRWGSPRNAVNRVGSRSPVCHSGFPRISLFGAKSDYSPVERVLNQDNHESESFAIPERSPHKISPMPTYRPASHGEPPKRKADLDQRARFHINASPLLVLEDVAKTHPYYFQSVERPPPVDESEEGEIVDDDNEMEESEDGATTSANVPRGTRDNIKRHPRDDCYNSFSSDFSNNTSVNNVDEWHDSLSASQSCSSSSRSSPLGRSVEQRRRRVSQLVSEEGLTRMIDGRADLKHHRWLPHADSEPSSLAGRHGSLEPISLSFSRPDPARIPSRTAFDAQFIASHTFSGSVENSDQSAWDAETSLDEDMRVLPSCTGHSSRHAFISSTHVPRDAHKDPLEPKDHSSRTQVFSNKDVDYRRLPPELAVSSPRHSHHDYPSPRLPTLDRDRIDCADARPRYSIYHPRSTDVDRPDSGRESSLRSRNEPVTDRRDPPTMSEPGSFVVHHRTGVSRDNRRYARSERPRSRASHTSNEKDDTPHSYTKRRSVSSVRRDSPLLPSPIPIINNSGGLLSAPPVLPFSGTFLPSTFWPFPQTFNPPGSQPPQLWK</sequence>
<reference evidence="3" key="1">
    <citation type="submission" date="2019-05" db="EMBL/GenBank/DDBJ databases">
        <title>Annotation for the trematode Fasciolopsis buski.</title>
        <authorList>
            <person name="Choi Y.-J."/>
        </authorList>
    </citation>
    <scope>NUCLEOTIDE SEQUENCE</scope>
    <source>
        <strain evidence="3">HT</strain>
        <tissue evidence="3">Whole worm</tissue>
    </source>
</reference>
<feature type="region of interest" description="Disordered" evidence="1">
    <location>
        <begin position="927"/>
        <end position="981"/>
    </location>
</feature>
<accession>A0A8E0RLU4</accession>
<dbReference type="OrthoDB" id="5960959at2759"/>
<gene>
    <name evidence="3" type="ORF">FBUS_05615</name>
</gene>
<dbReference type="PANTHER" id="PTHR16207:SF11">
    <property type="entry name" value="SET DOMAIN-CONTAINING PROTEIN"/>
    <property type="match status" value="1"/>
</dbReference>
<dbReference type="InterPro" id="IPR046432">
    <property type="entry name" value="TASOR"/>
</dbReference>
<feature type="compositionally biased region" description="Basic and acidic residues" evidence="1">
    <location>
        <begin position="1407"/>
        <end position="1435"/>
    </location>
</feature>
<feature type="region of interest" description="Disordered" evidence="1">
    <location>
        <begin position="1192"/>
        <end position="1218"/>
    </location>
</feature>
<feature type="compositionally biased region" description="Basic and acidic residues" evidence="1">
    <location>
        <begin position="1332"/>
        <end position="1348"/>
    </location>
</feature>
<dbReference type="GO" id="GO:0005654">
    <property type="term" value="C:nucleoplasm"/>
    <property type="evidence" value="ECO:0007669"/>
    <property type="project" value="TreeGrafter"/>
</dbReference>
<feature type="domain" description="TASOR pseudo-PARP" evidence="2">
    <location>
        <begin position="116"/>
        <end position="287"/>
    </location>
</feature>
<evidence type="ECO:0000259" key="2">
    <source>
        <dbReference type="Pfam" id="PF12509"/>
    </source>
</evidence>